<keyword evidence="2" id="KW-1003">Cell membrane</keyword>
<feature type="transmembrane region" description="Helical" evidence="6">
    <location>
        <begin position="178"/>
        <end position="199"/>
    </location>
</feature>
<proteinExistence type="predicted"/>
<evidence type="ECO:0000256" key="1">
    <source>
        <dbReference type="ARBA" id="ARBA00004651"/>
    </source>
</evidence>
<keyword evidence="5 6" id="KW-0472">Membrane</keyword>
<dbReference type="RefSeq" id="WP_021758333.1">
    <property type="nucleotide sequence ID" value="NZ_JACHVP010000003.1"/>
</dbReference>
<dbReference type="PANTHER" id="PTHR43124">
    <property type="entry name" value="PURINE EFFLUX PUMP PBUE"/>
    <property type="match status" value="1"/>
</dbReference>
<comment type="caution">
    <text evidence="8">The sequence shown here is derived from an EMBL/GenBank/DDBJ whole genome shotgun (WGS) entry which is preliminary data.</text>
</comment>
<keyword evidence="9" id="KW-1185">Reference proteome</keyword>
<feature type="transmembrane region" description="Helical" evidence="6">
    <location>
        <begin position="345"/>
        <end position="367"/>
    </location>
</feature>
<evidence type="ECO:0000256" key="4">
    <source>
        <dbReference type="ARBA" id="ARBA00022989"/>
    </source>
</evidence>
<name>A0A7W4UXP0_LEIAQ</name>
<dbReference type="SUPFAM" id="SSF103473">
    <property type="entry name" value="MFS general substrate transporter"/>
    <property type="match status" value="1"/>
</dbReference>
<evidence type="ECO:0000259" key="7">
    <source>
        <dbReference type="PROSITE" id="PS50850"/>
    </source>
</evidence>
<dbReference type="Gene3D" id="1.20.1250.20">
    <property type="entry name" value="MFS general substrate transporter like domains"/>
    <property type="match status" value="1"/>
</dbReference>
<feature type="transmembrane region" description="Helical" evidence="6">
    <location>
        <begin position="148"/>
        <end position="172"/>
    </location>
</feature>
<feature type="transmembrane region" description="Helical" evidence="6">
    <location>
        <begin position="20"/>
        <end position="38"/>
    </location>
</feature>
<keyword evidence="3 6" id="KW-0812">Transmembrane</keyword>
<dbReference type="InterPro" id="IPR011701">
    <property type="entry name" value="MFS"/>
</dbReference>
<dbReference type="Proteomes" id="UP000538196">
    <property type="component" value="Unassembled WGS sequence"/>
</dbReference>
<dbReference type="InterPro" id="IPR050189">
    <property type="entry name" value="MFS_Efflux_Transporters"/>
</dbReference>
<sequence>MTTQRTDPVAPSTPPPVPAFRWAPVLAVALSTFTVVTAEMMPVGILPSIAADLRVNTGLAGMSLTITGVLAAIVAPLTPVIAGRGDRRTLVVGFLALLALANVVSALSTSFAMFAVARVLIGVSMGVVWASAGGLGPRLADPAHLGRAMTAIFSGTSIGMVLGLPAGTFIAGLAGWRAAFWAVAALSATAALCALVAMPRLPVVERARLAGIFLPWHDRGVRTGFTITALVVTGHFMAYTYIRPVLETDPDITPPLVVAALAAFGLAGIVGNAVLGPFAADRPRVVLLIALSTIALGTALLPFAVATIWTAFAVLTLWGAGYGAIGVATQAWIRSANPALVERSSAMWSGVFNGAIAVGAFAGGLLFDGLGGAPVLLVAAGIVAVGWIATLVGRPVTPGRPGPSPSARRSRARR</sequence>
<dbReference type="AlphaFoldDB" id="A0A7W4UXP0"/>
<feature type="transmembrane region" description="Helical" evidence="6">
    <location>
        <begin position="311"/>
        <end position="333"/>
    </location>
</feature>
<feature type="domain" description="Major facilitator superfamily (MFS) profile" evidence="7">
    <location>
        <begin position="24"/>
        <end position="398"/>
    </location>
</feature>
<feature type="transmembrane region" description="Helical" evidence="6">
    <location>
        <begin position="254"/>
        <end position="278"/>
    </location>
</feature>
<reference evidence="8 9" key="1">
    <citation type="submission" date="2020-08" db="EMBL/GenBank/DDBJ databases">
        <title>Sequencing the genomes of 1000 actinobacteria strains.</title>
        <authorList>
            <person name="Klenk H.-P."/>
        </authorList>
    </citation>
    <scope>NUCLEOTIDE SEQUENCE [LARGE SCALE GENOMIC DNA]</scope>
    <source>
        <strain evidence="8 9">DSM 20146</strain>
    </source>
</reference>
<comment type="subcellular location">
    <subcellularLocation>
        <location evidence="1">Cell membrane</location>
        <topology evidence="1">Multi-pass membrane protein</topology>
    </subcellularLocation>
</comment>
<keyword evidence="4 6" id="KW-1133">Transmembrane helix</keyword>
<evidence type="ECO:0000256" key="3">
    <source>
        <dbReference type="ARBA" id="ARBA00022692"/>
    </source>
</evidence>
<feature type="transmembrane region" description="Helical" evidence="6">
    <location>
        <begin position="58"/>
        <end position="78"/>
    </location>
</feature>
<evidence type="ECO:0000313" key="9">
    <source>
        <dbReference type="Proteomes" id="UP000538196"/>
    </source>
</evidence>
<evidence type="ECO:0000256" key="6">
    <source>
        <dbReference type="SAM" id="Phobius"/>
    </source>
</evidence>
<dbReference type="EMBL" id="JACHVP010000003">
    <property type="protein sequence ID" value="MBB2968164.1"/>
    <property type="molecule type" value="Genomic_DNA"/>
</dbReference>
<dbReference type="PROSITE" id="PS50850">
    <property type="entry name" value="MFS"/>
    <property type="match status" value="1"/>
</dbReference>
<feature type="transmembrane region" description="Helical" evidence="6">
    <location>
        <begin position="373"/>
        <end position="392"/>
    </location>
</feature>
<evidence type="ECO:0000256" key="5">
    <source>
        <dbReference type="ARBA" id="ARBA00023136"/>
    </source>
</evidence>
<protein>
    <submittedName>
        <fullName evidence="8">Putative MFS family arabinose efflux permease</fullName>
    </submittedName>
</protein>
<feature type="transmembrane region" description="Helical" evidence="6">
    <location>
        <begin position="90"/>
        <end position="109"/>
    </location>
</feature>
<evidence type="ECO:0000256" key="2">
    <source>
        <dbReference type="ARBA" id="ARBA00022475"/>
    </source>
</evidence>
<gene>
    <name evidence="8" type="ORF">FHX33_002934</name>
</gene>
<dbReference type="CDD" id="cd17324">
    <property type="entry name" value="MFS_NepI_like"/>
    <property type="match status" value="1"/>
</dbReference>
<dbReference type="InterPro" id="IPR020846">
    <property type="entry name" value="MFS_dom"/>
</dbReference>
<organism evidence="8 9">
    <name type="scientific">Leifsonia aquatica</name>
    <name type="common">Corynebacterium aquaticum</name>
    <dbReference type="NCBI Taxonomy" id="144185"/>
    <lineage>
        <taxon>Bacteria</taxon>
        <taxon>Bacillati</taxon>
        <taxon>Actinomycetota</taxon>
        <taxon>Actinomycetes</taxon>
        <taxon>Micrococcales</taxon>
        <taxon>Microbacteriaceae</taxon>
        <taxon>Leifsonia</taxon>
    </lineage>
</organism>
<accession>A0A7W4UXP0</accession>
<feature type="transmembrane region" description="Helical" evidence="6">
    <location>
        <begin position="285"/>
        <end position="305"/>
    </location>
</feature>
<dbReference type="InterPro" id="IPR036259">
    <property type="entry name" value="MFS_trans_sf"/>
</dbReference>
<evidence type="ECO:0000313" key="8">
    <source>
        <dbReference type="EMBL" id="MBB2968164.1"/>
    </source>
</evidence>
<dbReference type="Pfam" id="PF07690">
    <property type="entry name" value="MFS_1"/>
    <property type="match status" value="1"/>
</dbReference>
<dbReference type="PANTHER" id="PTHR43124:SF3">
    <property type="entry name" value="CHLORAMPHENICOL EFFLUX PUMP RV0191"/>
    <property type="match status" value="1"/>
</dbReference>
<dbReference type="GO" id="GO:0022857">
    <property type="term" value="F:transmembrane transporter activity"/>
    <property type="evidence" value="ECO:0007669"/>
    <property type="project" value="InterPro"/>
</dbReference>
<dbReference type="GO" id="GO:0005886">
    <property type="term" value="C:plasma membrane"/>
    <property type="evidence" value="ECO:0007669"/>
    <property type="project" value="UniProtKB-SubCell"/>
</dbReference>
<feature type="transmembrane region" description="Helical" evidence="6">
    <location>
        <begin position="220"/>
        <end position="242"/>
    </location>
</feature>
<feature type="transmembrane region" description="Helical" evidence="6">
    <location>
        <begin position="115"/>
        <end position="136"/>
    </location>
</feature>